<dbReference type="EMBL" id="SPQS01000027">
    <property type="protein sequence ID" value="TFV69434.1"/>
    <property type="molecule type" value="Genomic_DNA"/>
</dbReference>
<evidence type="ECO:0000256" key="1">
    <source>
        <dbReference type="SAM" id="Phobius"/>
    </source>
</evidence>
<keyword evidence="1" id="KW-0472">Membrane</keyword>
<keyword evidence="1" id="KW-1133">Transmembrane helix</keyword>
<dbReference type="RefSeq" id="WP_135167144.1">
    <property type="nucleotide sequence ID" value="NZ_SPQS01000027.1"/>
</dbReference>
<feature type="transmembrane region" description="Helical" evidence="1">
    <location>
        <begin position="147"/>
        <end position="168"/>
    </location>
</feature>
<feature type="transmembrane region" description="Helical" evidence="1">
    <location>
        <begin position="92"/>
        <end position="116"/>
    </location>
</feature>
<accession>A0A4Y9NNU9</accession>
<feature type="transmembrane region" description="Helical" evidence="1">
    <location>
        <begin position="52"/>
        <end position="72"/>
    </location>
</feature>
<gene>
    <name evidence="2" type="ORF">E4K64_33425</name>
</gene>
<reference evidence="2 3" key="1">
    <citation type="submission" date="2019-03" db="EMBL/GenBank/DDBJ databases">
        <title>Bradyrhizobium strains diversity.</title>
        <authorList>
            <person name="Urquiaga M.C.O."/>
            <person name="Hungria M."/>
            <person name="Delamuta J.R.M."/>
            <person name="Klepa M.S."/>
        </authorList>
    </citation>
    <scope>NUCLEOTIDE SEQUENCE [LARGE SCALE GENOMIC DNA]</scope>
    <source>
        <strain evidence="2 3">CNPSo 3426</strain>
    </source>
</reference>
<proteinExistence type="predicted"/>
<evidence type="ECO:0008006" key="4">
    <source>
        <dbReference type="Google" id="ProtNLM"/>
    </source>
</evidence>
<dbReference type="Proteomes" id="UP000297700">
    <property type="component" value="Unassembled WGS sequence"/>
</dbReference>
<evidence type="ECO:0000313" key="2">
    <source>
        <dbReference type="EMBL" id="TFV69434.1"/>
    </source>
</evidence>
<dbReference type="AlphaFoldDB" id="A0A4Y9NNU9"/>
<protein>
    <recommendedName>
        <fullName evidence="4">Transmembrane protein</fullName>
    </recommendedName>
</protein>
<comment type="caution">
    <text evidence="2">The sequence shown here is derived from an EMBL/GenBank/DDBJ whole genome shotgun (WGS) entry which is preliminary data.</text>
</comment>
<organism evidence="2 3">
    <name type="scientific">Bradyrhizobium frederickii</name>
    <dbReference type="NCBI Taxonomy" id="2560054"/>
    <lineage>
        <taxon>Bacteria</taxon>
        <taxon>Pseudomonadati</taxon>
        <taxon>Pseudomonadota</taxon>
        <taxon>Alphaproteobacteria</taxon>
        <taxon>Hyphomicrobiales</taxon>
        <taxon>Nitrobacteraceae</taxon>
        <taxon>Bradyrhizobium</taxon>
    </lineage>
</organism>
<name>A0A4Y9NNU9_9BRAD</name>
<sequence length="187" mass="20092">MSTPQNPSQPEPALTRKELLDIQFRAAERAHDSAATFAKEANSAAVKAAEEAIKAMILINGGSSVAMLAFIGTLASKDLLSPAQLARVASPLFYFGSGVASAVIAAAFAYFTNLMIAGSSTRMSRSYDHPYLLDTPSSIKRRYFGEVFRYLGVVAALASIGCFIFGLYRAETAFQALAIPKQERVQQ</sequence>
<evidence type="ECO:0000313" key="3">
    <source>
        <dbReference type="Proteomes" id="UP000297700"/>
    </source>
</evidence>
<keyword evidence="1" id="KW-0812">Transmembrane</keyword>